<dbReference type="EMBL" id="CP046620">
    <property type="protein sequence ID" value="QHQ35137.1"/>
    <property type="molecule type" value="Genomic_DNA"/>
</dbReference>
<evidence type="ECO:0000256" key="6">
    <source>
        <dbReference type="SAM" id="SignalP"/>
    </source>
</evidence>
<evidence type="ECO:0000256" key="2">
    <source>
        <dbReference type="ARBA" id="ARBA00008814"/>
    </source>
</evidence>
<dbReference type="PROSITE" id="PS51318">
    <property type="entry name" value="TAT"/>
    <property type="match status" value="1"/>
</dbReference>
<evidence type="ECO:0000256" key="1">
    <source>
        <dbReference type="ARBA" id="ARBA00004196"/>
    </source>
</evidence>
<evidence type="ECO:0000313" key="9">
    <source>
        <dbReference type="Proteomes" id="UP000464495"/>
    </source>
</evidence>
<evidence type="ECO:0000256" key="3">
    <source>
        <dbReference type="ARBA" id="ARBA00022448"/>
    </source>
</evidence>
<protein>
    <submittedName>
        <fullName evidence="8">ABC transporter substrate-binding protein</fullName>
    </submittedName>
</protein>
<evidence type="ECO:0000313" key="8">
    <source>
        <dbReference type="EMBL" id="QHQ35137.1"/>
    </source>
</evidence>
<sequence length="339" mass="36004">MTSEFSRSGATASRRQFIAGAAATLAAPAVFAAGTELRFTHAYGESVLAKPAERVASIGYNTHDTVLALGTVPVGLRYWYGDYPHGVWPWAQDALGDGEPVLMRGEVSMEIIAGLAPDVIVAAGSGISEAEYALLSQIAPVLMQEPQYTTFGSPWQAETRMIGRALGRPDRAEQLIQGLEAAFSDIKARHPDWSGKTAAAAWHASGQTGAFAAEDTRARFLAELGFVPTRKLLELPTIDGFYTTLSPEDLSPIDADLLVWISSLETAPDIAALAMRRTLDAHVEGREVFADQLISGALSFGTILSLPFALAELEEPIALALDGDPATIVPSSQKAGLLP</sequence>
<dbReference type="Gene3D" id="3.40.50.1980">
    <property type="entry name" value="Nitrogenase molybdenum iron protein domain"/>
    <property type="match status" value="2"/>
</dbReference>
<dbReference type="PANTHER" id="PTHR30532">
    <property type="entry name" value="IRON III DICITRATE-BINDING PERIPLASMIC PROTEIN"/>
    <property type="match status" value="1"/>
</dbReference>
<dbReference type="Pfam" id="PF01497">
    <property type="entry name" value="Peripla_BP_2"/>
    <property type="match status" value="1"/>
</dbReference>
<dbReference type="InterPro" id="IPR006311">
    <property type="entry name" value="TAT_signal"/>
</dbReference>
<keyword evidence="4" id="KW-0408">Iron</keyword>
<dbReference type="PANTHER" id="PTHR30532:SF24">
    <property type="entry name" value="FERRIC ENTEROBACTIN-BINDING PERIPLASMIC PROTEIN FEPB"/>
    <property type="match status" value="1"/>
</dbReference>
<dbReference type="AlphaFoldDB" id="A0A6P1SZH0"/>
<reference evidence="8 9" key="1">
    <citation type="submission" date="2019-12" db="EMBL/GenBank/DDBJ databases">
        <title>Complete genome sequence of Algicella marina strain 9Alg 56(T) isolated from the red alga Tichocarpus crinitus.</title>
        <authorList>
            <person name="Kim S.-G."/>
            <person name="Nedashkovskaya O.I."/>
        </authorList>
    </citation>
    <scope>NUCLEOTIDE SEQUENCE [LARGE SCALE GENOMIC DNA]</scope>
    <source>
        <strain evidence="8 9">9Alg 56</strain>
    </source>
</reference>
<dbReference type="GO" id="GO:0030288">
    <property type="term" value="C:outer membrane-bounded periplasmic space"/>
    <property type="evidence" value="ECO:0007669"/>
    <property type="project" value="TreeGrafter"/>
</dbReference>
<dbReference type="PROSITE" id="PS50983">
    <property type="entry name" value="FE_B12_PBP"/>
    <property type="match status" value="1"/>
</dbReference>
<dbReference type="KEGG" id="amaq:GO499_07970"/>
<keyword evidence="5 6" id="KW-0732">Signal</keyword>
<accession>A0A6P1SZH0</accession>
<name>A0A6P1SZH0_9RHOB</name>
<organism evidence="8 9">
    <name type="scientific">Algicella marina</name>
    <dbReference type="NCBI Taxonomy" id="2683284"/>
    <lineage>
        <taxon>Bacteria</taxon>
        <taxon>Pseudomonadati</taxon>
        <taxon>Pseudomonadota</taxon>
        <taxon>Alphaproteobacteria</taxon>
        <taxon>Rhodobacterales</taxon>
        <taxon>Paracoccaceae</taxon>
        <taxon>Algicella</taxon>
    </lineage>
</organism>
<dbReference type="GO" id="GO:1901678">
    <property type="term" value="P:iron coordination entity transport"/>
    <property type="evidence" value="ECO:0007669"/>
    <property type="project" value="UniProtKB-ARBA"/>
</dbReference>
<evidence type="ECO:0000259" key="7">
    <source>
        <dbReference type="PROSITE" id="PS50983"/>
    </source>
</evidence>
<gene>
    <name evidence="8" type="ORF">GO499_07970</name>
</gene>
<dbReference type="Proteomes" id="UP000464495">
    <property type="component" value="Chromosome"/>
</dbReference>
<feature type="domain" description="Fe/B12 periplasmic-binding" evidence="7">
    <location>
        <begin position="54"/>
        <end position="321"/>
    </location>
</feature>
<dbReference type="RefSeq" id="WP_161861702.1">
    <property type="nucleotide sequence ID" value="NZ_CP046620.1"/>
</dbReference>
<feature type="chain" id="PRO_5026665457" evidence="6">
    <location>
        <begin position="33"/>
        <end position="339"/>
    </location>
</feature>
<dbReference type="SUPFAM" id="SSF53807">
    <property type="entry name" value="Helical backbone' metal receptor"/>
    <property type="match status" value="1"/>
</dbReference>
<feature type="signal peptide" evidence="6">
    <location>
        <begin position="1"/>
        <end position="32"/>
    </location>
</feature>
<keyword evidence="4" id="KW-0406">Ion transport</keyword>
<keyword evidence="4" id="KW-0410">Iron transport</keyword>
<dbReference type="InterPro" id="IPR002491">
    <property type="entry name" value="ABC_transptr_periplasmic_BD"/>
</dbReference>
<comment type="subcellular location">
    <subcellularLocation>
        <location evidence="1">Cell envelope</location>
    </subcellularLocation>
</comment>
<dbReference type="InterPro" id="IPR051313">
    <property type="entry name" value="Bact_iron-sidero_bind"/>
</dbReference>
<evidence type="ECO:0000256" key="5">
    <source>
        <dbReference type="ARBA" id="ARBA00022729"/>
    </source>
</evidence>
<proteinExistence type="inferred from homology"/>
<keyword evidence="9" id="KW-1185">Reference proteome</keyword>
<comment type="similarity">
    <text evidence="2">Belongs to the bacterial solute-binding protein 8 family.</text>
</comment>
<evidence type="ECO:0000256" key="4">
    <source>
        <dbReference type="ARBA" id="ARBA00022496"/>
    </source>
</evidence>
<keyword evidence="3" id="KW-0813">Transport</keyword>